<protein>
    <submittedName>
        <fullName evidence="4">GAF and ANTAR domain-containing protein</fullName>
    </submittedName>
</protein>
<sequence>MTGSEFVELSRQLRDALTPADLDETLANITAAAVQALPDVAYASITIKHADGRLETVAPTDDLIFDVDAAQYRFQEGPCYEAAVESVHVTAPHLAEDRRWPRYAPLAVAAGIQAQAGLRLFDAQHSNGALNLYALEAGAFEDLGAVGELFSHQAAMALEYARQITQLQEAAQTRQRIGQAVGVVMQRYGLDEARAFAFLARLSSTSNTKLRVVADRMISDLGEGTTGSE</sequence>
<dbReference type="Gene3D" id="1.10.10.10">
    <property type="entry name" value="Winged helix-like DNA-binding domain superfamily/Winged helix DNA-binding domain"/>
    <property type="match status" value="1"/>
</dbReference>
<evidence type="ECO:0000256" key="1">
    <source>
        <dbReference type="ARBA" id="ARBA00023015"/>
    </source>
</evidence>
<dbReference type="PIRSF" id="PIRSF036625">
    <property type="entry name" value="GAF_ANTAR"/>
    <property type="match status" value="1"/>
</dbReference>
<dbReference type="InterPro" id="IPR012074">
    <property type="entry name" value="GAF_ANTAR"/>
</dbReference>
<dbReference type="Pfam" id="PF03861">
    <property type="entry name" value="ANTAR"/>
    <property type="match status" value="1"/>
</dbReference>
<dbReference type="Pfam" id="PF13185">
    <property type="entry name" value="GAF_2"/>
    <property type="match status" value="1"/>
</dbReference>
<name>A0ABW2N561_9ACTN</name>
<dbReference type="InterPro" id="IPR003018">
    <property type="entry name" value="GAF"/>
</dbReference>
<dbReference type="SUPFAM" id="SSF55781">
    <property type="entry name" value="GAF domain-like"/>
    <property type="match status" value="1"/>
</dbReference>
<evidence type="ECO:0000259" key="3">
    <source>
        <dbReference type="PROSITE" id="PS50921"/>
    </source>
</evidence>
<keyword evidence="1" id="KW-0805">Transcription regulation</keyword>
<proteinExistence type="predicted"/>
<dbReference type="Gene3D" id="3.30.450.40">
    <property type="match status" value="1"/>
</dbReference>
<organism evidence="4 5">
    <name type="scientific">Nocardioides astragali</name>
    <dbReference type="NCBI Taxonomy" id="1776736"/>
    <lineage>
        <taxon>Bacteria</taxon>
        <taxon>Bacillati</taxon>
        <taxon>Actinomycetota</taxon>
        <taxon>Actinomycetes</taxon>
        <taxon>Propionibacteriales</taxon>
        <taxon>Nocardioidaceae</taxon>
        <taxon>Nocardioides</taxon>
    </lineage>
</organism>
<dbReference type="InterPro" id="IPR029016">
    <property type="entry name" value="GAF-like_dom_sf"/>
</dbReference>
<reference evidence="5" key="1">
    <citation type="journal article" date="2019" name="Int. J. Syst. Evol. Microbiol.">
        <title>The Global Catalogue of Microorganisms (GCM) 10K type strain sequencing project: providing services to taxonomists for standard genome sequencing and annotation.</title>
        <authorList>
            <consortium name="The Broad Institute Genomics Platform"/>
            <consortium name="The Broad Institute Genome Sequencing Center for Infectious Disease"/>
            <person name="Wu L."/>
            <person name="Ma J."/>
        </authorList>
    </citation>
    <scope>NUCLEOTIDE SEQUENCE [LARGE SCALE GENOMIC DNA]</scope>
    <source>
        <strain evidence="5">FCH27</strain>
    </source>
</reference>
<keyword evidence="5" id="KW-1185">Reference proteome</keyword>
<keyword evidence="2" id="KW-0804">Transcription</keyword>
<evidence type="ECO:0000313" key="4">
    <source>
        <dbReference type="EMBL" id="MFC7361010.1"/>
    </source>
</evidence>
<evidence type="ECO:0000313" key="5">
    <source>
        <dbReference type="Proteomes" id="UP001596524"/>
    </source>
</evidence>
<dbReference type="RefSeq" id="WP_255888472.1">
    <property type="nucleotide sequence ID" value="NZ_JAFMZM010000001.1"/>
</dbReference>
<dbReference type="Proteomes" id="UP001596524">
    <property type="component" value="Unassembled WGS sequence"/>
</dbReference>
<dbReference type="EMBL" id="JBHTCH010000014">
    <property type="protein sequence ID" value="MFC7361010.1"/>
    <property type="molecule type" value="Genomic_DNA"/>
</dbReference>
<comment type="caution">
    <text evidence="4">The sequence shown here is derived from an EMBL/GenBank/DDBJ whole genome shotgun (WGS) entry which is preliminary data.</text>
</comment>
<accession>A0ABW2N561</accession>
<feature type="domain" description="ANTAR" evidence="3">
    <location>
        <begin position="157"/>
        <end position="218"/>
    </location>
</feature>
<dbReference type="SMART" id="SM01012">
    <property type="entry name" value="ANTAR"/>
    <property type="match status" value="1"/>
</dbReference>
<gene>
    <name evidence="4" type="ORF">ACFQO6_12070</name>
</gene>
<dbReference type="InterPro" id="IPR005561">
    <property type="entry name" value="ANTAR"/>
</dbReference>
<dbReference type="PROSITE" id="PS50921">
    <property type="entry name" value="ANTAR"/>
    <property type="match status" value="1"/>
</dbReference>
<evidence type="ECO:0000256" key="2">
    <source>
        <dbReference type="ARBA" id="ARBA00023163"/>
    </source>
</evidence>
<dbReference type="InterPro" id="IPR036388">
    <property type="entry name" value="WH-like_DNA-bd_sf"/>
</dbReference>